<dbReference type="Proteomes" id="UP001329505">
    <property type="component" value="Unassembled WGS sequence"/>
</dbReference>
<name>A0A1H9AYT0_9PSED</name>
<protein>
    <submittedName>
        <fullName evidence="2">Uncharacterized protein</fullName>
    </submittedName>
</protein>
<proteinExistence type="predicted"/>
<dbReference type="AlphaFoldDB" id="A0A1H9AYT0"/>
<dbReference type="EMBL" id="CP083803">
    <property type="protein sequence ID" value="UXZ45049.1"/>
    <property type="molecule type" value="Genomic_DNA"/>
</dbReference>
<dbReference type="Proteomes" id="UP001209279">
    <property type="component" value="Chromosome"/>
</dbReference>
<keyword evidence="5" id="KW-1185">Reference proteome</keyword>
<dbReference type="EMBL" id="FOEQ01000001">
    <property type="protein sequence ID" value="SEP81631.1"/>
    <property type="molecule type" value="Genomic_DNA"/>
</dbReference>
<gene>
    <name evidence="3" type="ORF">K7K07_23800</name>
    <name evidence="2" type="ORF">SAMN05216230_101535</name>
    <name evidence="1" type="ORF">V0R55_10035</name>
</gene>
<accession>A0A1H9AYT0</accession>
<evidence type="ECO:0000313" key="4">
    <source>
        <dbReference type="Proteomes" id="UP000199221"/>
    </source>
</evidence>
<dbReference type="GeneID" id="93676086"/>
<reference evidence="2 4" key="1">
    <citation type="submission" date="2016-10" db="EMBL/GenBank/DDBJ databases">
        <authorList>
            <person name="de Groot N.N."/>
        </authorList>
    </citation>
    <scope>NUCLEOTIDE SEQUENCE [LARGE SCALE GENOMIC DNA]</scope>
    <source>
        <strain evidence="2 4">LMG 27941</strain>
    </source>
</reference>
<dbReference type="RefSeq" id="WP_023629004.1">
    <property type="nucleotide sequence ID" value="NZ_CATKPM010000022.1"/>
</dbReference>
<dbReference type="KEGG" id="pmos:O165_000125"/>
<dbReference type="Proteomes" id="UP000199221">
    <property type="component" value="Unassembled WGS sequence"/>
</dbReference>
<evidence type="ECO:0000313" key="1">
    <source>
        <dbReference type="EMBL" id="MEE1880502.1"/>
    </source>
</evidence>
<evidence type="ECO:0000313" key="5">
    <source>
        <dbReference type="Proteomes" id="UP001329505"/>
    </source>
</evidence>
<organism evidence="2 4">
    <name type="scientific">Pseudomonas soli</name>
    <dbReference type="NCBI Taxonomy" id="1306993"/>
    <lineage>
        <taxon>Bacteria</taxon>
        <taxon>Pseudomonadati</taxon>
        <taxon>Pseudomonadota</taxon>
        <taxon>Gammaproteobacteria</taxon>
        <taxon>Pseudomonadales</taxon>
        <taxon>Pseudomonadaceae</taxon>
        <taxon>Pseudomonas</taxon>
    </lineage>
</organism>
<evidence type="ECO:0000313" key="3">
    <source>
        <dbReference type="EMBL" id="UXZ45049.1"/>
    </source>
</evidence>
<reference evidence="3" key="2">
    <citation type="submission" date="2021-08" db="EMBL/GenBank/DDBJ databases">
        <authorList>
            <person name="Yaryura P.M."/>
            <person name="Bianco M.I."/>
            <person name="Morais C."/>
            <person name="Setubal J.C."/>
        </authorList>
    </citation>
    <scope>NUCLEOTIDE SEQUENCE</scope>
    <source>
        <strain evidence="3">AP1</strain>
    </source>
</reference>
<reference evidence="1 5" key="3">
    <citation type="submission" date="2024-01" db="EMBL/GenBank/DDBJ databases">
        <title>Unpublished Manusciprt.</title>
        <authorList>
            <person name="Duman M."/>
            <person name="Valdes E.G."/>
            <person name="Ajmi N."/>
            <person name="Altun S."/>
            <person name="Saticioglu I.B."/>
        </authorList>
    </citation>
    <scope>NUCLEOTIDE SEQUENCE [LARGE SCALE GENOMIC DNA]</scope>
    <source>
        <strain evidence="1 5">139P</strain>
    </source>
</reference>
<evidence type="ECO:0000313" key="2">
    <source>
        <dbReference type="EMBL" id="SEP81631.1"/>
    </source>
</evidence>
<sequence length="323" mass="36819">MSNTVKANQWLRRFQLDITSNSRRVYANGRQQVEITVTLEPRNGQTISRESLNSLTLVQIDDEGNPRVLDHPDLYAHTQRDERFVYHNASGSAPSALMASSSNAIHRRFYVSSKRPGGTLSQIHAAIWMDEDHLFVTNAEPFKSSVVIESIAPVPAHKDLFQLSVESPLKYKLPSLNLNYWDDEFEETAGYFGFTDPRTVMVESRALATPASHAIYEMNAWAHALISFQLTNDYSQHRKVTVYEVGQPFTVKSPDSDRAYHQRPGHMLIHLYARRFYNRHYSSSESRRSIWNVIDQHGNAYEVEFSVAEAGKHVSFTVNANNA</sequence>
<dbReference type="EMBL" id="JAZDQQ010000007">
    <property type="protein sequence ID" value="MEE1880502.1"/>
    <property type="molecule type" value="Genomic_DNA"/>
</dbReference>